<feature type="domain" description="Chromo" evidence="1">
    <location>
        <begin position="44"/>
        <end position="84"/>
    </location>
</feature>
<dbReference type="Gene3D" id="2.40.50.40">
    <property type="match status" value="1"/>
</dbReference>
<dbReference type="InterPro" id="IPR000953">
    <property type="entry name" value="Chromo/chromo_shadow_dom"/>
</dbReference>
<proteinExistence type="predicted"/>
<dbReference type="SUPFAM" id="SSF54160">
    <property type="entry name" value="Chromo domain-like"/>
    <property type="match status" value="1"/>
</dbReference>
<dbReference type="InterPro" id="IPR016197">
    <property type="entry name" value="Chromo-like_dom_sf"/>
</dbReference>
<protein>
    <recommendedName>
        <fullName evidence="1">Chromo domain-containing protein</fullName>
    </recommendedName>
</protein>
<dbReference type="EnsemblMetazoa" id="Aqu2.1.35893_001">
    <property type="protein sequence ID" value="Aqu2.1.35893_001"/>
    <property type="gene ID" value="Aqu2.1.35893"/>
</dbReference>
<dbReference type="AlphaFoldDB" id="A0A1X7V7D4"/>
<organism evidence="2">
    <name type="scientific">Amphimedon queenslandica</name>
    <name type="common">Sponge</name>
    <dbReference type="NCBI Taxonomy" id="400682"/>
    <lineage>
        <taxon>Eukaryota</taxon>
        <taxon>Metazoa</taxon>
        <taxon>Porifera</taxon>
        <taxon>Demospongiae</taxon>
        <taxon>Heteroscleromorpha</taxon>
        <taxon>Haplosclerida</taxon>
        <taxon>Niphatidae</taxon>
        <taxon>Amphimedon</taxon>
    </lineage>
</organism>
<dbReference type="PROSITE" id="PS50013">
    <property type="entry name" value="CHROMO_2"/>
    <property type="match status" value="1"/>
</dbReference>
<evidence type="ECO:0000259" key="1">
    <source>
        <dbReference type="PROSITE" id="PS50013"/>
    </source>
</evidence>
<evidence type="ECO:0000313" key="2">
    <source>
        <dbReference type="EnsemblMetazoa" id="Aqu2.1.35893_001"/>
    </source>
</evidence>
<dbReference type="InParanoid" id="A0A1X7V7D4"/>
<sequence length="84" mass="9891">MATRLSNSKEKGYYKRLNSDFAENDYGETYMRDTDLVIGEDDVYEVERLIKKRDIKGVVHFLVLRKNYSKEASWIPESDYADSN</sequence>
<reference evidence="2" key="1">
    <citation type="submission" date="2017-05" db="UniProtKB">
        <authorList>
            <consortium name="EnsemblMetazoa"/>
        </authorList>
    </citation>
    <scope>IDENTIFICATION</scope>
</reference>
<accession>A0A1X7V7D4</accession>
<name>A0A1X7V7D4_AMPQE</name>